<dbReference type="SUPFAM" id="SSF52540">
    <property type="entry name" value="P-loop containing nucleoside triphosphate hydrolases"/>
    <property type="match status" value="2"/>
</dbReference>
<sequence length="839" mass="96066">MKIQKARIDGFGRYADQDFEFGGGLNVIYGKNEAGKSTLQHFLLAMLYGQKNPKRKRTVYLDEEQKYRPWQTGIYGGKLWFHADGADYRIERNLRREDEWVRLFLNATGEEVTGRFDLDSRKEPAFAQSLLGADRDLFSHALCVGPVAERDRLAWLKSTVRQGGQAGEGREMATQDQQQMRLAEEAIAKQLDALGSERAASKPYGAAVKLVDERRRALNDALERERTQAGARQEAEQTETEWQEFAREEQELRGRLIEKLTHYVSLQEAKRGRVQGRIDHLTLLLEQNRSAELEELSGLNEETYRELQNDFNRLLNAKKELDNYQKRLDVLQEESQEAMRYVAEHRRFDEGQLLEVERTAQRLEWYENEKPAARTADPAERETLAAKQKQARGKVWMFGAAAVLSTPLTFLHWAAILAVLALLALAVVTALSIPRLQTEIEHWDAEREREALEQEADQAEQARLEAYLQDLLADFNVDTPRQYRQKWNNLLKAREQAALYERQTLWLSGEVSRAKGERDILARRMLRQIGGEESQASRMDTEQLRHVISSWERRFSEAKALQQQASIWEREADQLRFELQQLATDLTRWEEIAARFGVQTETPSLFYQPEDVTTAELEGLYQSWDAAERLLLEKKSTVTEAAVRYRTLVEGQKSLSDLLMEKEQAEADLAHLEAQRSALLLAQEVWGEVREELYQTVAPQFASTLAGVAARITEGRYGDLTLDSADRVQAISPDSGHTVDLASLSEGTIDQISFAMGLALSGWSIPGGETLPLLLDEPFRRYDDERLDAVLTVLLEEARNRQIFLFTCREQEVERVLRAGGERVQLVELTPSKYGMINQ</sequence>
<dbReference type="GO" id="GO:0016887">
    <property type="term" value="F:ATP hydrolysis activity"/>
    <property type="evidence" value="ECO:0007669"/>
    <property type="project" value="InterPro"/>
</dbReference>
<evidence type="ECO:0000313" key="4">
    <source>
        <dbReference type="Proteomes" id="UP000027931"/>
    </source>
</evidence>
<reference evidence="3 4" key="1">
    <citation type="journal article" date="2013" name="Int. J. Syst. Evol. Microbiol.">
        <title>Tumebacillus flagellatus sp. nov., an alpha-amylase/pullulanase-producing bacterium isolated from cassava wastewater.</title>
        <authorList>
            <person name="Wang Q."/>
            <person name="Xie N."/>
            <person name="Qin Y."/>
            <person name="Shen N."/>
            <person name="Zhu J."/>
            <person name="Mi H."/>
            <person name="Huang R."/>
        </authorList>
    </citation>
    <scope>NUCLEOTIDE SEQUENCE [LARGE SCALE GENOMIC DNA]</scope>
    <source>
        <strain evidence="3 4">GST4</strain>
    </source>
</reference>
<dbReference type="RefSeq" id="WP_038085673.1">
    <property type="nucleotide sequence ID" value="NZ_JMIR01000006.1"/>
</dbReference>
<feature type="coiled-coil region" evidence="1">
    <location>
        <begin position="304"/>
        <end position="341"/>
    </location>
</feature>
<dbReference type="eggNOG" id="COG0419">
    <property type="taxonomic scope" value="Bacteria"/>
</dbReference>
<proteinExistence type="predicted"/>
<gene>
    <name evidence="3" type="ORF">EL26_06345</name>
</gene>
<keyword evidence="4" id="KW-1185">Reference proteome</keyword>
<dbReference type="InterPro" id="IPR038729">
    <property type="entry name" value="Rad50/SbcC_AAA"/>
</dbReference>
<organism evidence="3 4">
    <name type="scientific">Tumebacillus flagellatus</name>
    <dbReference type="NCBI Taxonomy" id="1157490"/>
    <lineage>
        <taxon>Bacteria</taxon>
        <taxon>Bacillati</taxon>
        <taxon>Bacillota</taxon>
        <taxon>Bacilli</taxon>
        <taxon>Bacillales</taxon>
        <taxon>Alicyclobacillaceae</taxon>
        <taxon>Tumebacillus</taxon>
    </lineage>
</organism>
<dbReference type="InterPro" id="IPR027417">
    <property type="entry name" value="P-loop_NTPase"/>
</dbReference>
<dbReference type="PANTHER" id="PTHR41259:SF1">
    <property type="entry name" value="DOUBLE-STRAND BREAK REPAIR RAD50 ATPASE, PUTATIVE-RELATED"/>
    <property type="match status" value="1"/>
</dbReference>
<comment type="caution">
    <text evidence="3">The sequence shown here is derived from an EMBL/GenBank/DDBJ whole genome shotgun (WGS) entry which is preliminary data.</text>
</comment>
<dbReference type="OrthoDB" id="9764467at2"/>
<accession>A0A074LTW9</accession>
<keyword evidence="1" id="KW-0175">Coiled coil</keyword>
<feature type="domain" description="Rad50/SbcC-type AAA" evidence="2">
    <location>
        <begin position="7"/>
        <end position="339"/>
    </location>
</feature>
<feature type="coiled-coil region" evidence="1">
    <location>
        <begin position="435"/>
        <end position="469"/>
    </location>
</feature>
<feature type="coiled-coil region" evidence="1">
    <location>
        <begin position="558"/>
        <end position="592"/>
    </location>
</feature>
<dbReference type="PANTHER" id="PTHR41259">
    <property type="entry name" value="DOUBLE-STRAND BREAK REPAIR RAD50 ATPASE, PUTATIVE-RELATED"/>
    <property type="match status" value="1"/>
</dbReference>
<dbReference type="GO" id="GO:0006302">
    <property type="term" value="P:double-strand break repair"/>
    <property type="evidence" value="ECO:0007669"/>
    <property type="project" value="InterPro"/>
</dbReference>
<dbReference type="STRING" id="1157490.EL26_06345"/>
<evidence type="ECO:0000313" key="3">
    <source>
        <dbReference type="EMBL" id="KEO84080.1"/>
    </source>
</evidence>
<feature type="coiled-coil region" evidence="1">
    <location>
        <begin position="655"/>
        <end position="682"/>
    </location>
</feature>
<dbReference type="Proteomes" id="UP000027931">
    <property type="component" value="Unassembled WGS sequence"/>
</dbReference>
<dbReference type="Pfam" id="PF13476">
    <property type="entry name" value="AAA_23"/>
    <property type="match status" value="1"/>
</dbReference>
<dbReference type="AlphaFoldDB" id="A0A074LTW9"/>
<evidence type="ECO:0000256" key="1">
    <source>
        <dbReference type="SAM" id="Coils"/>
    </source>
</evidence>
<evidence type="ECO:0000259" key="2">
    <source>
        <dbReference type="Pfam" id="PF13476"/>
    </source>
</evidence>
<dbReference type="EMBL" id="JMIR01000006">
    <property type="protein sequence ID" value="KEO84080.1"/>
    <property type="molecule type" value="Genomic_DNA"/>
</dbReference>
<name>A0A074LTW9_9BACL</name>
<protein>
    <recommendedName>
        <fullName evidence="2">Rad50/SbcC-type AAA domain-containing protein</fullName>
    </recommendedName>
</protein>
<dbReference type="Gene3D" id="3.40.50.300">
    <property type="entry name" value="P-loop containing nucleotide triphosphate hydrolases"/>
    <property type="match status" value="2"/>
</dbReference>